<evidence type="ECO:0000256" key="8">
    <source>
        <dbReference type="ARBA" id="ARBA00023170"/>
    </source>
</evidence>
<dbReference type="InterPro" id="IPR017981">
    <property type="entry name" value="GPCR_2-like_7TM"/>
</dbReference>
<evidence type="ECO:0000259" key="13">
    <source>
        <dbReference type="PROSITE" id="PS50261"/>
    </source>
</evidence>
<evidence type="ECO:0000313" key="14">
    <source>
        <dbReference type="Proteomes" id="UP000694941"/>
    </source>
</evidence>
<feature type="transmembrane region" description="Helical" evidence="11">
    <location>
        <begin position="232"/>
        <end position="253"/>
    </location>
</feature>
<dbReference type="InterPro" id="IPR050332">
    <property type="entry name" value="GPCR_2"/>
</dbReference>
<evidence type="ECO:0000256" key="9">
    <source>
        <dbReference type="ARBA" id="ARBA00023180"/>
    </source>
</evidence>
<comment type="subcellular location">
    <subcellularLocation>
        <location evidence="1">Cell membrane</location>
        <topology evidence="1">Multi-pass membrane protein</topology>
    </subcellularLocation>
</comment>
<feature type="non-terminal residue" evidence="15">
    <location>
        <position position="268"/>
    </location>
</feature>
<accession>A0ABM1C5C1</accession>
<keyword evidence="9" id="KW-0325">Glycoprotein</keyword>
<protein>
    <submittedName>
        <fullName evidence="15">Diuretic hormone receptor-like</fullName>
    </submittedName>
</protein>
<name>A0ABM1C5C1_LIMPO</name>
<evidence type="ECO:0000259" key="12">
    <source>
        <dbReference type="PROSITE" id="PS50227"/>
    </source>
</evidence>
<dbReference type="Gene3D" id="1.20.1070.10">
    <property type="entry name" value="Rhodopsin 7-helix transmembrane proteins"/>
    <property type="match status" value="1"/>
</dbReference>
<dbReference type="InterPro" id="IPR036445">
    <property type="entry name" value="GPCR_2_extracell_dom_sf"/>
</dbReference>
<feature type="transmembrane region" description="Helical" evidence="11">
    <location>
        <begin position="125"/>
        <end position="147"/>
    </location>
</feature>
<dbReference type="PRINTS" id="PR00249">
    <property type="entry name" value="GPCRSECRETIN"/>
</dbReference>
<keyword evidence="5 11" id="KW-1133">Transmembrane helix</keyword>
<dbReference type="InterPro" id="IPR000832">
    <property type="entry name" value="GPCR_2_secretin-like"/>
</dbReference>
<comment type="similarity">
    <text evidence="2">Belongs to the G-protein coupled receptor 2 family.</text>
</comment>
<evidence type="ECO:0000313" key="15">
    <source>
        <dbReference type="RefSeq" id="XP_013794461.2"/>
    </source>
</evidence>
<keyword evidence="6" id="KW-0297">G-protein coupled receptor</keyword>
<sequence length="268" mass="30335">MPLGKINFTSWNIKRDLANKSQLAVGCFKRFIQSSPLWKDGERVQCNVTWDGLSCWPPTLAGYMAEISCFPELKGIRYNTSQNASRLCYENGTWAEKSDYSNCKPLSTEDGLLQVLWDVKEATTVYYAGYGLSLLALLAALSIFLYFKDLRCLRNTIHTNLFITYILLDLMWIVTAKLQLQQSPTAAGTKAACILTIFLTYLMGTNFFWMFVEGLYLYVLVVKTFSVEIVKVHVYALVGWGLPAIVVLIWALVKAYFSPLSSDTFLLL</sequence>
<evidence type="ECO:0000256" key="4">
    <source>
        <dbReference type="ARBA" id="ARBA00022692"/>
    </source>
</evidence>
<dbReference type="GeneID" id="106478462"/>
<evidence type="ECO:0000256" key="5">
    <source>
        <dbReference type="ARBA" id="ARBA00022989"/>
    </source>
</evidence>
<keyword evidence="14" id="KW-1185">Reference proteome</keyword>
<keyword evidence="7 11" id="KW-0472">Membrane</keyword>
<evidence type="ECO:0000256" key="11">
    <source>
        <dbReference type="SAM" id="Phobius"/>
    </source>
</evidence>
<gene>
    <name evidence="15" type="primary">LOC106478462</name>
</gene>
<dbReference type="RefSeq" id="XP_013794461.2">
    <property type="nucleotide sequence ID" value="XM_013939007.2"/>
</dbReference>
<dbReference type="PROSITE" id="PS50227">
    <property type="entry name" value="G_PROTEIN_RECEP_F2_3"/>
    <property type="match status" value="1"/>
</dbReference>
<evidence type="ECO:0000256" key="3">
    <source>
        <dbReference type="ARBA" id="ARBA00022475"/>
    </source>
</evidence>
<dbReference type="PROSITE" id="PS50261">
    <property type="entry name" value="G_PROTEIN_RECEP_F2_4"/>
    <property type="match status" value="1"/>
</dbReference>
<keyword evidence="4 11" id="KW-0812">Transmembrane</keyword>
<dbReference type="PANTHER" id="PTHR45620:SF15">
    <property type="entry name" value="DIURETIC HORMONE 44 RECEPTOR 1-RELATED"/>
    <property type="match status" value="1"/>
</dbReference>
<feature type="transmembrane region" description="Helical" evidence="11">
    <location>
        <begin position="192"/>
        <end position="212"/>
    </location>
</feature>
<dbReference type="InterPro" id="IPR002001">
    <property type="entry name" value="GPCR_2_diuretic_rcpt"/>
</dbReference>
<evidence type="ECO:0000256" key="6">
    <source>
        <dbReference type="ARBA" id="ARBA00023040"/>
    </source>
</evidence>
<dbReference type="SMART" id="SM00008">
    <property type="entry name" value="HormR"/>
    <property type="match status" value="1"/>
</dbReference>
<dbReference type="InterPro" id="IPR001879">
    <property type="entry name" value="GPCR_2_extracellular_dom"/>
</dbReference>
<organism evidence="14 15">
    <name type="scientific">Limulus polyphemus</name>
    <name type="common">Atlantic horseshoe crab</name>
    <dbReference type="NCBI Taxonomy" id="6850"/>
    <lineage>
        <taxon>Eukaryota</taxon>
        <taxon>Metazoa</taxon>
        <taxon>Ecdysozoa</taxon>
        <taxon>Arthropoda</taxon>
        <taxon>Chelicerata</taxon>
        <taxon>Merostomata</taxon>
        <taxon>Xiphosura</taxon>
        <taxon>Limulidae</taxon>
        <taxon>Limulus</taxon>
    </lineage>
</organism>
<evidence type="ECO:0000256" key="10">
    <source>
        <dbReference type="ARBA" id="ARBA00023224"/>
    </source>
</evidence>
<dbReference type="Pfam" id="PF00002">
    <property type="entry name" value="7tm_2"/>
    <property type="match status" value="1"/>
</dbReference>
<feature type="transmembrane region" description="Helical" evidence="11">
    <location>
        <begin position="159"/>
        <end position="180"/>
    </location>
</feature>
<keyword evidence="3" id="KW-1003">Cell membrane</keyword>
<dbReference type="InterPro" id="IPR017983">
    <property type="entry name" value="GPCR_2_secretin-like_CS"/>
</dbReference>
<feature type="domain" description="G-protein coupled receptors family 2 profile 2" evidence="13">
    <location>
        <begin position="122"/>
        <end position="268"/>
    </location>
</feature>
<feature type="domain" description="G-protein coupled receptors family 2 profile 1" evidence="12">
    <location>
        <begin position="26"/>
        <end position="107"/>
    </location>
</feature>
<dbReference type="Gene3D" id="4.10.1240.10">
    <property type="entry name" value="GPCR, family 2, extracellular hormone receptor domain"/>
    <property type="match status" value="1"/>
</dbReference>
<dbReference type="Pfam" id="PF02793">
    <property type="entry name" value="HRM"/>
    <property type="match status" value="1"/>
</dbReference>
<dbReference type="PROSITE" id="PS00649">
    <property type="entry name" value="G_PROTEIN_RECEP_F2_1"/>
    <property type="match status" value="1"/>
</dbReference>
<evidence type="ECO:0000256" key="2">
    <source>
        <dbReference type="ARBA" id="ARBA00005314"/>
    </source>
</evidence>
<evidence type="ECO:0000256" key="1">
    <source>
        <dbReference type="ARBA" id="ARBA00004651"/>
    </source>
</evidence>
<evidence type="ECO:0000256" key="7">
    <source>
        <dbReference type="ARBA" id="ARBA00023136"/>
    </source>
</evidence>
<dbReference type="PRINTS" id="PR01127">
    <property type="entry name" value="DIUHORMONER"/>
</dbReference>
<keyword evidence="10" id="KW-0807">Transducer</keyword>
<reference evidence="15" key="1">
    <citation type="submission" date="2025-08" db="UniProtKB">
        <authorList>
            <consortium name="RefSeq"/>
        </authorList>
    </citation>
    <scope>IDENTIFICATION</scope>
    <source>
        <tissue evidence="15">Muscle</tissue>
    </source>
</reference>
<dbReference type="SUPFAM" id="SSF111418">
    <property type="entry name" value="Hormone receptor domain"/>
    <property type="match status" value="1"/>
</dbReference>
<keyword evidence="8" id="KW-0675">Receptor</keyword>
<dbReference type="Proteomes" id="UP000694941">
    <property type="component" value="Unplaced"/>
</dbReference>
<proteinExistence type="inferred from homology"/>
<dbReference type="PANTHER" id="PTHR45620">
    <property type="entry name" value="PDF RECEPTOR-LIKE PROTEIN-RELATED"/>
    <property type="match status" value="1"/>
</dbReference>